<dbReference type="STRING" id="686832.A0A0C3BQG0"/>
<proteinExistence type="predicted"/>
<organism evidence="2 3">
    <name type="scientific">Hebeloma cylindrosporum</name>
    <dbReference type="NCBI Taxonomy" id="76867"/>
    <lineage>
        <taxon>Eukaryota</taxon>
        <taxon>Fungi</taxon>
        <taxon>Dikarya</taxon>
        <taxon>Basidiomycota</taxon>
        <taxon>Agaricomycotina</taxon>
        <taxon>Agaricomycetes</taxon>
        <taxon>Agaricomycetidae</taxon>
        <taxon>Agaricales</taxon>
        <taxon>Agaricineae</taxon>
        <taxon>Hymenogastraceae</taxon>
        <taxon>Hebeloma</taxon>
    </lineage>
</organism>
<reference evidence="2 3" key="1">
    <citation type="submission" date="2014-04" db="EMBL/GenBank/DDBJ databases">
        <authorList>
            <consortium name="DOE Joint Genome Institute"/>
            <person name="Kuo A."/>
            <person name="Gay G."/>
            <person name="Dore J."/>
            <person name="Kohler A."/>
            <person name="Nagy L.G."/>
            <person name="Floudas D."/>
            <person name="Copeland A."/>
            <person name="Barry K.W."/>
            <person name="Cichocki N."/>
            <person name="Veneault-Fourrey C."/>
            <person name="LaButti K."/>
            <person name="Lindquist E.A."/>
            <person name="Lipzen A."/>
            <person name="Lundell T."/>
            <person name="Morin E."/>
            <person name="Murat C."/>
            <person name="Sun H."/>
            <person name="Tunlid A."/>
            <person name="Henrissat B."/>
            <person name="Grigoriev I.V."/>
            <person name="Hibbett D.S."/>
            <person name="Martin F."/>
            <person name="Nordberg H.P."/>
            <person name="Cantor M.N."/>
            <person name="Hua S.X."/>
        </authorList>
    </citation>
    <scope>NUCLEOTIDE SEQUENCE [LARGE SCALE GENOMIC DNA]</scope>
    <source>
        <strain evidence="3">h7</strain>
    </source>
</reference>
<dbReference type="AlphaFoldDB" id="A0A0C3BQG0"/>
<evidence type="ECO:0000256" key="1">
    <source>
        <dbReference type="SAM" id="MobiDB-lite"/>
    </source>
</evidence>
<keyword evidence="3" id="KW-1185">Reference proteome</keyword>
<name>A0A0C3BQG0_HEBCY</name>
<dbReference type="EMBL" id="KN831788">
    <property type="protein sequence ID" value="KIM38895.1"/>
    <property type="molecule type" value="Genomic_DNA"/>
</dbReference>
<dbReference type="Proteomes" id="UP000053424">
    <property type="component" value="Unassembled WGS sequence"/>
</dbReference>
<reference evidence="3" key="2">
    <citation type="submission" date="2015-01" db="EMBL/GenBank/DDBJ databases">
        <title>Evolutionary Origins and Diversification of the Mycorrhizal Mutualists.</title>
        <authorList>
            <consortium name="DOE Joint Genome Institute"/>
            <consortium name="Mycorrhizal Genomics Consortium"/>
            <person name="Kohler A."/>
            <person name="Kuo A."/>
            <person name="Nagy L.G."/>
            <person name="Floudas D."/>
            <person name="Copeland A."/>
            <person name="Barry K.W."/>
            <person name="Cichocki N."/>
            <person name="Veneault-Fourrey C."/>
            <person name="LaButti K."/>
            <person name="Lindquist E.A."/>
            <person name="Lipzen A."/>
            <person name="Lundell T."/>
            <person name="Morin E."/>
            <person name="Murat C."/>
            <person name="Riley R."/>
            <person name="Ohm R."/>
            <person name="Sun H."/>
            <person name="Tunlid A."/>
            <person name="Henrissat B."/>
            <person name="Grigoriev I.V."/>
            <person name="Hibbett D.S."/>
            <person name="Martin F."/>
        </authorList>
    </citation>
    <scope>NUCLEOTIDE SEQUENCE [LARGE SCALE GENOMIC DNA]</scope>
    <source>
        <strain evidence="3">h7</strain>
    </source>
</reference>
<feature type="region of interest" description="Disordered" evidence="1">
    <location>
        <begin position="162"/>
        <end position="187"/>
    </location>
</feature>
<evidence type="ECO:0000313" key="2">
    <source>
        <dbReference type="EMBL" id="KIM38895.1"/>
    </source>
</evidence>
<protein>
    <submittedName>
        <fullName evidence="2">Uncharacterized protein</fullName>
    </submittedName>
</protein>
<accession>A0A0C3BQG0</accession>
<gene>
    <name evidence="2" type="ORF">M413DRAFT_447578</name>
</gene>
<dbReference type="HOGENOM" id="CLU_1267025_0_0_1"/>
<dbReference type="OrthoDB" id="2669721at2759"/>
<evidence type="ECO:0000313" key="3">
    <source>
        <dbReference type="Proteomes" id="UP000053424"/>
    </source>
</evidence>
<sequence>MSTDRLAEGRIEIAEVHYFALLQVEDIQHAVAVVSLYGRPHEELLARSSYTYYTAQHLRNTMIRVVPVKRIAAVVAMIPDKQYRKFIQDGTEGDRWQLVEKPGLHSLERVEYTDFLSSVSLHSHVHSSGRLSREQSYPPYNRSNLSLDLGMQPIPTGHGCSWSHSVTPTEERSWSSSPITGNNRLYSGSHNNSQFQADTSHEELYRRAKARIAHKVCS</sequence>